<dbReference type="Proteomes" id="UP000192638">
    <property type="component" value="Unassembled WGS sequence"/>
</dbReference>
<organism evidence="1 2">
    <name type="scientific">Ligilactobacillus salivarius</name>
    <dbReference type="NCBI Taxonomy" id="1624"/>
    <lineage>
        <taxon>Bacteria</taxon>
        <taxon>Bacillati</taxon>
        <taxon>Bacillota</taxon>
        <taxon>Bacilli</taxon>
        <taxon>Lactobacillales</taxon>
        <taxon>Lactobacillaceae</taxon>
        <taxon>Ligilactobacillus</taxon>
    </lineage>
</organism>
<gene>
    <name evidence="1" type="ORF">B6U60_04200</name>
</gene>
<proteinExistence type="predicted"/>
<dbReference type="EMBL" id="NBEB01000041">
    <property type="protein sequence ID" value="OQQ84393.1"/>
    <property type="molecule type" value="Genomic_DNA"/>
</dbReference>
<accession>A0A1V9R1C0</accession>
<protein>
    <submittedName>
        <fullName evidence="1">Uncharacterized protein</fullName>
    </submittedName>
</protein>
<name>A0A1V9R1C0_9LACO</name>
<comment type="caution">
    <text evidence="1">The sequence shown here is derived from an EMBL/GenBank/DDBJ whole genome shotgun (WGS) entry which is preliminary data.</text>
</comment>
<evidence type="ECO:0000313" key="1">
    <source>
        <dbReference type="EMBL" id="OQQ84393.1"/>
    </source>
</evidence>
<evidence type="ECO:0000313" key="2">
    <source>
        <dbReference type="Proteomes" id="UP000192638"/>
    </source>
</evidence>
<reference evidence="1 2" key="1">
    <citation type="submission" date="2017-03" db="EMBL/GenBank/DDBJ databases">
        <title>Phylogenomics and comparative genomics of Lactobacillus salivarius, a mammalian gut commensal.</title>
        <authorList>
            <person name="Harris H.M."/>
        </authorList>
    </citation>
    <scope>NUCLEOTIDE SEQUENCE [LARGE SCALE GENOMIC DNA]</scope>
    <source>
        <strain evidence="1 2">LMG 14477</strain>
    </source>
</reference>
<dbReference type="AlphaFoldDB" id="A0A1V9R1C0"/>
<sequence length="137" mass="14993">MGNIAAGLEGFFTAYIVCLILEYRKQKGATNPERQAAKAAQKKKKLELKAEREAERQRIFKIAEERRITAERNRFKCPNCGSKNIQALGIHKKGFSTGKAVGGAILTGGVGALAGFAGKKTNKTDFVCNECGRRFIL</sequence>